<name>A0A915DHG8_9BILA</name>
<keyword evidence="4" id="KW-0678">Repressor</keyword>
<keyword evidence="10" id="KW-1185">Reference proteome</keyword>
<feature type="compositionally biased region" description="Low complexity" evidence="8">
    <location>
        <begin position="353"/>
        <end position="366"/>
    </location>
</feature>
<feature type="compositionally biased region" description="Low complexity" evidence="8">
    <location>
        <begin position="430"/>
        <end position="442"/>
    </location>
</feature>
<evidence type="ECO:0000256" key="6">
    <source>
        <dbReference type="ARBA" id="ARBA00023163"/>
    </source>
</evidence>
<evidence type="ECO:0000256" key="5">
    <source>
        <dbReference type="ARBA" id="ARBA00023015"/>
    </source>
</evidence>
<feature type="compositionally biased region" description="Polar residues" evidence="8">
    <location>
        <begin position="254"/>
        <end position="264"/>
    </location>
</feature>
<evidence type="ECO:0000313" key="10">
    <source>
        <dbReference type="Proteomes" id="UP000887574"/>
    </source>
</evidence>
<evidence type="ECO:0000256" key="2">
    <source>
        <dbReference type="ARBA" id="ARBA00009354"/>
    </source>
</evidence>
<dbReference type="Pfam" id="PF11597">
    <property type="entry name" value="Med13_N"/>
    <property type="match status" value="1"/>
</dbReference>
<dbReference type="InterPro" id="IPR051139">
    <property type="entry name" value="Mediator_complx_sub13"/>
</dbReference>
<feature type="compositionally biased region" description="Polar residues" evidence="8">
    <location>
        <begin position="333"/>
        <end position="348"/>
    </location>
</feature>
<evidence type="ECO:0000256" key="4">
    <source>
        <dbReference type="ARBA" id="ARBA00022491"/>
    </source>
</evidence>
<dbReference type="PANTHER" id="PTHR48249">
    <property type="entry name" value="MEDIATOR OF RNA POLYMERASE II TRANSCRIPTION SUBUNIT 13"/>
    <property type="match status" value="1"/>
</dbReference>
<dbReference type="Proteomes" id="UP000887574">
    <property type="component" value="Unplaced"/>
</dbReference>
<keyword evidence="7" id="KW-0539">Nucleus</keyword>
<comment type="subcellular location">
    <subcellularLocation>
        <location evidence="1">Nucleus</location>
    </subcellularLocation>
</comment>
<feature type="region of interest" description="Disordered" evidence="8">
    <location>
        <begin position="325"/>
        <end position="366"/>
    </location>
</feature>
<dbReference type="InterPro" id="IPR021643">
    <property type="entry name" value="Mediator_Med13_N"/>
</dbReference>
<reference evidence="11" key="1">
    <citation type="submission" date="2022-11" db="UniProtKB">
        <authorList>
            <consortium name="WormBaseParasite"/>
        </authorList>
    </citation>
    <scope>IDENTIFICATION</scope>
</reference>
<feature type="region of interest" description="Disordered" evidence="8">
    <location>
        <begin position="252"/>
        <end position="297"/>
    </location>
</feature>
<evidence type="ECO:0000256" key="7">
    <source>
        <dbReference type="ARBA" id="ARBA00023242"/>
    </source>
</evidence>
<feature type="region of interest" description="Disordered" evidence="8">
    <location>
        <begin position="597"/>
        <end position="619"/>
    </location>
</feature>
<feature type="region of interest" description="Disordered" evidence="8">
    <location>
        <begin position="430"/>
        <end position="455"/>
    </location>
</feature>
<dbReference type="PANTHER" id="PTHR48249:SF3">
    <property type="entry name" value="MEDIATOR OF RNA POLYMERASE II TRANSCRIPTION SUBUNIT 13"/>
    <property type="match status" value="1"/>
</dbReference>
<comment type="similarity">
    <text evidence="2">Belongs to the Mediator complex subunit 13 family.</text>
</comment>
<sequence length="817" mass="90600">MTAAGGSLEDCHTNVFTLTELSGLKWKCLTTPPNFRLPTTSGSSSSNNGGANTADIDQDPVLRAYGEALAQSLLCTWRRRPLLCDVNAVFKDPTPQIDAPKELWVFWYAQDEPKCIETFMADGLIETDEYDIFEIGITYETRLLFFKSLHNAIERSLLRSGYIRFGKWFTRPLDLPSVLVEDCKKALPQYIIAINFHFFMHGENHVCMTVNIQRQPTMVKLSRRHLTNSRKQPVVLGPWSMRAFLLPDQPLLGNDTQQASSQQKSCKDDNHLGIFNNTTSDESNKHNKKSKKNGENGQLTLVEIQAAVNQQWNDWKRFHALPLEADTNEEPATGNNENTNPSDTSANGKNRKSSSAAPSNHPNPAQSLPKMVLVEIDGVRMFYPTCFVGMLAEEMVLETSPIRSTKSSDTPTGMPNFCAEDHEVEEILNSSNMSSSSRLHNSPTKRILGMNNQNTVPPQLRHWKRTFTGVRAAQRSFEDGCLSIISGNNPPTSCTTLALPSNDQPQQQMENTQMDVRWNFFDYLRKEYCYCKMCSNISANPSTSTQMDNHMDNTRENTHKDSYAFHRSPIALESVTPDHSPTFVDELNALKELQALKHPAGEKDKRDKNNEQTHDGEPLPLWAQNIGSGHGPCQVGPVKRVVSGKLDLDKDTAIGTDIFKILQQTSILGGKGSQAAAAAAAAASNGCGPPRVMTPFTPITSITPEPDDQLSFAKEHGSDVSLQQRLKDFSYMYNPLKRDAMSSSESYHLANTETSGQIHPVKQIGPPPNGFSLPKNASTKFMGQSPLPPSLPRKSRAQAGSAIPHAQNPSQLEARLS</sequence>
<feature type="compositionally biased region" description="Basic and acidic residues" evidence="8">
    <location>
        <begin position="599"/>
        <end position="617"/>
    </location>
</feature>
<dbReference type="GO" id="GO:0045944">
    <property type="term" value="P:positive regulation of transcription by RNA polymerase II"/>
    <property type="evidence" value="ECO:0007669"/>
    <property type="project" value="TreeGrafter"/>
</dbReference>
<evidence type="ECO:0000256" key="3">
    <source>
        <dbReference type="ARBA" id="ARBA00019618"/>
    </source>
</evidence>
<dbReference type="GO" id="GO:0016592">
    <property type="term" value="C:mediator complex"/>
    <property type="evidence" value="ECO:0007669"/>
    <property type="project" value="TreeGrafter"/>
</dbReference>
<dbReference type="AlphaFoldDB" id="A0A915DHG8"/>
<evidence type="ECO:0000313" key="11">
    <source>
        <dbReference type="WBParaSite" id="jg19549"/>
    </source>
</evidence>
<protein>
    <recommendedName>
        <fullName evidence="3">Mediator of RNA polymerase II transcription subunit 13</fullName>
    </recommendedName>
</protein>
<feature type="region of interest" description="Disordered" evidence="8">
    <location>
        <begin position="753"/>
        <end position="817"/>
    </location>
</feature>
<evidence type="ECO:0000256" key="1">
    <source>
        <dbReference type="ARBA" id="ARBA00004123"/>
    </source>
</evidence>
<dbReference type="GO" id="GO:0003713">
    <property type="term" value="F:transcription coactivator activity"/>
    <property type="evidence" value="ECO:0007669"/>
    <property type="project" value="TreeGrafter"/>
</dbReference>
<proteinExistence type="inferred from homology"/>
<accession>A0A915DHG8</accession>
<feature type="domain" description="Mediator complex subunit Med13 N-terminal" evidence="9">
    <location>
        <begin position="7"/>
        <end position="277"/>
    </location>
</feature>
<organism evidence="10 11">
    <name type="scientific">Ditylenchus dipsaci</name>
    <dbReference type="NCBI Taxonomy" id="166011"/>
    <lineage>
        <taxon>Eukaryota</taxon>
        <taxon>Metazoa</taxon>
        <taxon>Ecdysozoa</taxon>
        <taxon>Nematoda</taxon>
        <taxon>Chromadorea</taxon>
        <taxon>Rhabditida</taxon>
        <taxon>Tylenchina</taxon>
        <taxon>Tylenchomorpha</taxon>
        <taxon>Sphaerularioidea</taxon>
        <taxon>Anguinidae</taxon>
        <taxon>Anguininae</taxon>
        <taxon>Ditylenchus</taxon>
    </lineage>
</organism>
<keyword evidence="5" id="KW-0805">Transcription regulation</keyword>
<dbReference type="WBParaSite" id="jg19549">
    <property type="protein sequence ID" value="jg19549"/>
    <property type="gene ID" value="jg19549"/>
</dbReference>
<evidence type="ECO:0000259" key="9">
    <source>
        <dbReference type="Pfam" id="PF11597"/>
    </source>
</evidence>
<evidence type="ECO:0000256" key="8">
    <source>
        <dbReference type="SAM" id="MobiDB-lite"/>
    </source>
</evidence>
<keyword evidence="6" id="KW-0804">Transcription</keyword>